<name>A0A1J5NX44_9ZZZZ</name>
<protein>
    <submittedName>
        <fullName evidence="1">Uncharacterized protein</fullName>
    </submittedName>
</protein>
<accession>A0A1J5NX44</accession>
<dbReference type="AlphaFoldDB" id="A0A1J5NX44"/>
<gene>
    <name evidence="1" type="ORF">GALL_551130</name>
</gene>
<organism evidence="1">
    <name type="scientific">mine drainage metagenome</name>
    <dbReference type="NCBI Taxonomy" id="410659"/>
    <lineage>
        <taxon>unclassified sequences</taxon>
        <taxon>metagenomes</taxon>
        <taxon>ecological metagenomes</taxon>
    </lineage>
</organism>
<reference evidence="1" key="1">
    <citation type="submission" date="2016-10" db="EMBL/GenBank/DDBJ databases">
        <title>Sequence of Gallionella enrichment culture.</title>
        <authorList>
            <person name="Poehlein A."/>
            <person name="Muehling M."/>
            <person name="Daniel R."/>
        </authorList>
    </citation>
    <scope>NUCLEOTIDE SEQUENCE</scope>
</reference>
<sequence>MGAAVLRGVEKTLQVRLVDDHPGVANGSRELRMRAESHVQQIFVVHGVRRGDGFQQQVHQRAVIRSGSIAGRRIFTRRAGLIDAFRQ</sequence>
<evidence type="ECO:0000313" key="1">
    <source>
        <dbReference type="EMBL" id="OIQ63346.1"/>
    </source>
</evidence>
<proteinExistence type="predicted"/>
<dbReference type="EMBL" id="MLJW01009086">
    <property type="protein sequence ID" value="OIQ63346.1"/>
    <property type="molecule type" value="Genomic_DNA"/>
</dbReference>
<comment type="caution">
    <text evidence="1">The sequence shown here is derived from an EMBL/GenBank/DDBJ whole genome shotgun (WGS) entry which is preliminary data.</text>
</comment>